<proteinExistence type="predicted"/>
<sequence length="101" mass="10981">MGVEKEFWSQDRPPDDPYAYRVVTVGHGPAEEPAVKELVDQLHAGVDAVLVAVGGVASRTVDDERGESSWLLAPPRAGDLADMVVAVTERLNPGGWRIERF</sequence>
<dbReference type="EMBL" id="CADCTP010000244">
    <property type="protein sequence ID" value="CAA9266518.1"/>
    <property type="molecule type" value="Genomic_DNA"/>
</dbReference>
<accession>A0A6J4J426</accession>
<evidence type="ECO:0000313" key="1">
    <source>
        <dbReference type="EMBL" id="CAA9266518.1"/>
    </source>
</evidence>
<reference evidence="1" key="1">
    <citation type="submission" date="2020-02" db="EMBL/GenBank/DDBJ databases">
        <authorList>
            <person name="Meier V. D."/>
        </authorList>
    </citation>
    <scope>NUCLEOTIDE SEQUENCE</scope>
    <source>
        <strain evidence="1">AVDCRST_MAG41</strain>
    </source>
</reference>
<dbReference type="AlphaFoldDB" id="A0A6J4J426"/>
<gene>
    <name evidence="1" type="ORF">AVDCRST_MAG41-2635</name>
</gene>
<name>A0A6J4J426_9ACTN</name>
<organism evidence="1">
    <name type="scientific">uncultured Mycobacteriales bacterium</name>
    <dbReference type="NCBI Taxonomy" id="581187"/>
    <lineage>
        <taxon>Bacteria</taxon>
        <taxon>Bacillati</taxon>
        <taxon>Actinomycetota</taxon>
        <taxon>Actinomycetes</taxon>
        <taxon>Mycobacteriales</taxon>
        <taxon>environmental samples</taxon>
    </lineage>
</organism>
<protein>
    <submittedName>
        <fullName evidence="1">Uncharacterized protein</fullName>
    </submittedName>
</protein>